<proteinExistence type="predicted"/>
<dbReference type="AlphaFoldDB" id="A0A6N4E152"/>
<dbReference type="Gene3D" id="3.40.50.300">
    <property type="entry name" value="P-loop containing nucleotide triphosphate hydrolases"/>
    <property type="match status" value="1"/>
</dbReference>
<protein>
    <submittedName>
        <fullName evidence="2">Cobyrinic acid a,c-diamide synthase</fullName>
    </submittedName>
</protein>
<comment type="caution">
    <text evidence="2">The sequence shown here is derived from an EMBL/GenBank/DDBJ whole genome shotgun (WGS) entry which is preliminary data.</text>
</comment>
<organism evidence="2 3">
    <name type="scientific">Candidatus Sedimenticola endophacoides</name>
    <dbReference type="NCBI Taxonomy" id="2548426"/>
    <lineage>
        <taxon>Bacteria</taxon>
        <taxon>Pseudomonadati</taxon>
        <taxon>Pseudomonadota</taxon>
        <taxon>Gammaproteobacteria</taxon>
        <taxon>Chromatiales</taxon>
        <taxon>Sedimenticolaceae</taxon>
        <taxon>Sedimenticola</taxon>
    </lineage>
</organism>
<dbReference type="InterPro" id="IPR025669">
    <property type="entry name" value="AAA_dom"/>
</dbReference>
<evidence type="ECO:0000313" key="2">
    <source>
        <dbReference type="EMBL" id="PUE03407.1"/>
    </source>
</evidence>
<dbReference type="PANTHER" id="PTHR13696">
    <property type="entry name" value="P-LOOP CONTAINING NUCLEOSIDE TRIPHOSPHATE HYDROLASE"/>
    <property type="match status" value="1"/>
</dbReference>
<feature type="domain" description="AAA" evidence="1">
    <location>
        <begin position="1"/>
        <end position="164"/>
    </location>
</feature>
<dbReference type="CDD" id="cd02042">
    <property type="entry name" value="ParAB_family"/>
    <property type="match status" value="1"/>
</dbReference>
<dbReference type="InterPro" id="IPR027417">
    <property type="entry name" value="P-loop_NTPase"/>
</dbReference>
<dbReference type="InterPro" id="IPR050678">
    <property type="entry name" value="DNA_Partitioning_ATPase"/>
</dbReference>
<dbReference type="Pfam" id="PF13614">
    <property type="entry name" value="AAA_31"/>
    <property type="match status" value="1"/>
</dbReference>
<dbReference type="SUPFAM" id="SSF52540">
    <property type="entry name" value="P-loop containing nucleoside triphosphate hydrolases"/>
    <property type="match status" value="1"/>
</dbReference>
<dbReference type="Proteomes" id="UP000250928">
    <property type="component" value="Unassembled WGS sequence"/>
</dbReference>
<name>A0A6N4E152_9GAMM</name>
<accession>A0A6N4E152</accession>
<dbReference type="PANTHER" id="PTHR13696:SF52">
    <property type="entry name" value="PARA FAMILY PROTEIN CT_582"/>
    <property type="match status" value="1"/>
</dbReference>
<reference evidence="2 3" key="1">
    <citation type="submission" date="2018-01" db="EMBL/GenBank/DDBJ databases">
        <title>Novel co-symbiosis in the lucinid bivalve Phacoides pectinatus.</title>
        <authorList>
            <person name="Lim S.J."/>
            <person name="Davis B.G."/>
            <person name="Gill D.E."/>
            <person name="Engel A.S."/>
            <person name="Anderson L.C."/>
            <person name="Campbell B.J."/>
        </authorList>
    </citation>
    <scope>NUCLEOTIDE SEQUENCE [LARGE SCALE GENOMIC DNA]</scope>
    <source>
        <strain evidence="2">N3_P5</strain>
    </source>
</reference>
<evidence type="ECO:0000259" key="1">
    <source>
        <dbReference type="Pfam" id="PF13614"/>
    </source>
</evidence>
<evidence type="ECO:0000313" key="3">
    <source>
        <dbReference type="Proteomes" id="UP000250928"/>
    </source>
</evidence>
<gene>
    <name evidence="2" type="ORF">C3L24_04615</name>
</gene>
<dbReference type="EMBL" id="PQCO01000160">
    <property type="protein sequence ID" value="PUE03407.1"/>
    <property type="molecule type" value="Genomic_DNA"/>
</dbReference>
<sequence>MRIIGVYNIKGGVGKTAAAVNLAYLSAREGYRTLIWDLDPQAAATFYLRVKPEVKGGSREMIKRGNELDDHIKGSDFDNLDLLPADFSYRNMDLMLGEAKKPAKQLLRLLRPLSEQYDRIFLDCPPSISLVSENIFRAADGLLIPTIPTTLSLRTYRQLVEFLDGHRVNGVERMPFFSMVDRRKRMHLDMLEQLPGRYPELMKSFIPYASEVERMGIHRAPLSVYAARSVAGDAYERLWAEVKGRL</sequence>